<dbReference type="AlphaFoldDB" id="A0A0D2L975"/>
<protein>
    <submittedName>
        <fullName evidence="2">Uncharacterized protein</fullName>
    </submittedName>
</protein>
<name>A0A0D2L975_HYPSF</name>
<feature type="compositionally biased region" description="Gly residues" evidence="1">
    <location>
        <begin position="65"/>
        <end position="74"/>
    </location>
</feature>
<feature type="compositionally biased region" description="Basic residues" evidence="1">
    <location>
        <begin position="685"/>
        <end position="702"/>
    </location>
</feature>
<proteinExistence type="predicted"/>
<organism evidence="2 3">
    <name type="scientific">Hypholoma sublateritium (strain FD-334 SS-4)</name>
    <dbReference type="NCBI Taxonomy" id="945553"/>
    <lineage>
        <taxon>Eukaryota</taxon>
        <taxon>Fungi</taxon>
        <taxon>Dikarya</taxon>
        <taxon>Basidiomycota</taxon>
        <taxon>Agaricomycotina</taxon>
        <taxon>Agaricomycetes</taxon>
        <taxon>Agaricomycetidae</taxon>
        <taxon>Agaricales</taxon>
        <taxon>Agaricineae</taxon>
        <taxon>Strophariaceae</taxon>
        <taxon>Hypholoma</taxon>
    </lineage>
</organism>
<feature type="compositionally biased region" description="Polar residues" evidence="1">
    <location>
        <begin position="712"/>
        <end position="725"/>
    </location>
</feature>
<dbReference type="EMBL" id="KN817541">
    <property type="protein sequence ID" value="KJA23742.1"/>
    <property type="molecule type" value="Genomic_DNA"/>
</dbReference>
<evidence type="ECO:0000313" key="2">
    <source>
        <dbReference type="EMBL" id="KJA23742.1"/>
    </source>
</evidence>
<evidence type="ECO:0000256" key="1">
    <source>
        <dbReference type="SAM" id="MobiDB-lite"/>
    </source>
</evidence>
<dbReference type="Proteomes" id="UP000054270">
    <property type="component" value="Unassembled WGS sequence"/>
</dbReference>
<feature type="region of interest" description="Disordered" evidence="1">
    <location>
        <begin position="685"/>
        <end position="725"/>
    </location>
</feature>
<evidence type="ECO:0000313" key="3">
    <source>
        <dbReference type="Proteomes" id="UP000054270"/>
    </source>
</evidence>
<gene>
    <name evidence="2" type="ORF">HYPSUDRAFT_54183</name>
</gene>
<sequence length="725" mass="80680">MTPIPMPRNWLSYKFANDWTNNQFYPASQQEEPRKLRVGATLHLGYSFSGYSTPPNEFPVRGFPGNDGSGGGFPGRSPLGRPPGSGPPDESESWTLHIEPASFPSRDIAWPRAIAFPALLSCRPALCYPGVRDPDHRTGLLDEDDFILCDGHLGSFDPRMSPQHFAADTPWFGFIKNLYNPSLVEFSLTPARMGTIGTSLFEGTHAARLPHPQCDEEAMHDLESYISLARAHRNVKHQDAWSRWAAALLNDRDHPVAQADIESGRIPDGISSTEGHERARKISVLESFVRRTHIDWLAMQLKASSRDVGIAVTVSAYPSADYVCASPSVQAALQQGHNSVAPAADEPTLSDWEELLPPVIAAPGPGSWTHWMETTLGHTHTSCFEQIGLRRVRNLGGTCYFDRLWRRLLYFDEEQPIPSNHHPDPEIWGQPVGICHFVHMEGKIALNQHEISTWIIAPETRSAVLRSIRAEHVATTTGLLKLSLDLHPEDEIAGRVHVQARIAETRDLDRAAEVKRYHPELNVQGDETLRACGPTTGLQTSAISSDGVEEKVEERSASRCLMLWNQPTYYIWQQVVTWACSILPLIGDPILGRIVRTNESGFQILWMQFRTEEGAQRFPGVDDYNGANGRSSDHWTHKGLLHNRSSLDVLSDTLFRPTDATPSLLSRLTINPIPPDIPLIAHLSKSAHRRHNNPKPKVKKAGKKADAANGDTSSYCRQTAIRQLS</sequence>
<feature type="region of interest" description="Disordered" evidence="1">
    <location>
        <begin position="57"/>
        <end position="94"/>
    </location>
</feature>
<dbReference type="OrthoDB" id="3066419at2759"/>
<accession>A0A0D2L975</accession>
<keyword evidence="3" id="KW-1185">Reference proteome</keyword>
<reference evidence="3" key="1">
    <citation type="submission" date="2014-04" db="EMBL/GenBank/DDBJ databases">
        <title>Evolutionary Origins and Diversification of the Mycorrhizal Mutualists.</title>
        <authorList>
            <consortium name="DOE Joint Genome Institute"/>
            <consortium name="Mycorrhizal Genomics Consortium"/>
            <person name="Kohler A."/>
            <person name="Kuo A."/>
            <person name="Nagy L.G."/>
            <person name="Floudas D."/>
            <person name="Copeland A."/>
            <person name="Barry K.W."/>
            <person name="Cichocki N."/>
            <person name="Veneault-Fourrey C."/>
            <person name="LaButti K."/>
            <person name="Lindquist E.A."/>
            <person name="Lipzen A."/>
            <person name="Lundell T."/>
            <person name="Morin E."/>
            <person name="Murat C."/>
            <person name="Riley R."/>
            <person name="Ohm R."/>
            <person name="Sun H."/>
            <person name="Tunlid A."/>
            <person name="Henrissat B."/>
            <person name="Grigoriev I.V."/>
            <person name="Hibbett D.S."/>
            <person name="Martin F."/>
        </authorList>
    </citation>
    <scope>NUCLEOTIDE SEQUENCE [LARGE SCALE GENOMIC DNA]</scope>
    <source>
        <strain evidence="3">FD-334 SS-4</strain>
    </source>
</reference>